<protein>
    <submittedName>
        <fullName evidence="2">Uncharacterized protein</fullName>
    </submittedName>
</protein>
<accession>A0A916NF98</accession>
<dbReference type="InterPro" id="IPR048147">
    <property type="entry name" value="CBO0543-like"/>
</dbReference>
<comment type="caution">
    <text evidence="2">The sequence shown here is derived from an EMBL/GenBank/DDBJ whole genome shotgun (WGS) entry which is preliminary data.</text>
</comment>
<organism evidence="2 3">
    <name type="scientific">Paenibacillus solanacearum</name>
    <dbReference type="NCBI Taxonomy" id="2048548"/>
    <lineage>
        <taxon>Bacteria</taxon>
        <taxon>Bacillati</taxon>
        <taxon>Bacillota</taxon>
        <taxon>Bacilli</taxon>
        <taxon>Bacillales</taxon>
        <taxon>Paenibacillaceae</taxon>
        <taxon>Paenibacillus</taxon>
    </lineage>
</organism>
<sequence>MILYPPERFDANEWFILISVVLVFTVSFLLPRRLSAVDITATVVFNLYLSQSVDSMIAVAPFDLYDVSDSSKYEMLDIVIYFFLYPPVAYLFLHFYDRMEKSAGRLVLYVLGWSLFTTFLEWLSVQYRVFTYKGWHLAFSPLVYIGVYVLNILVLHLTRHWTPGLKQSPARKSSR</sequence>
<feature type="transmembrane region" description="Helical" evidence="1">
    <location>
        <begin position="14"/>
        <end position="31"/>
    </location>
</feature>
<reference evidence="2" key="1">
    <citation type="submission" date="2021-06" db="EMBL/GenBank/DDBJ databases">
        <authorList>
            <person name="Criscuolo A."/>
        </authorList>
    </citation>
    <scope>NUCLEOTIDE SEQUENCE</scope>
    <source>
        <strain evidence="2">CIP111600</strain>
    </source>
</reference>
<feature type="transmembrane region" description="Helical" evidence="1">
    <location>
        <begin position="107"/>
        <end position="125"/>
    </location>
</feature>
<keyword evidence="1" id="KW-1133">Transmembrane helix</keyword>
<evidence type="ECO:0000313" key="2">
    <source>
        <dbReference type="EMBL" id="CAG7597558.1"/>
    </source>
</evidence>
<dbReference type="RefSeq" id="WP_218089988.1">
    <property type="nucleotide sequence ID" value="NZ_CAJVAS010000001.1"/>
</dbReference>
<feature type="transmembrane region" description="Helical" evidence="1">
    <location>
        <begin position="78"/>
        <end position="95"/>
    </location>
</feature>
<feature type="transmembrane region" description="Helical" evidence="1">
    <location>
        <begin position="137"/>
        <end position="157"/>
    </location>
</feature>
<feature type="transmembrane region" description="Helical" evidence="1">
    <location>
        <begin position="43"/>
        <end position="62"/>
    </location>
</feature>
<keyword evidence="1" id="KW-0812">Transmembrane</keyword>
<dbReference type="AlphaFoldDB" id="A0A916NF98"/>
<evidence type="ECO:0000313" key="3">
    <source>
        <dbReference type="Proteomes" id="UP000693672"/>
    </source>
</evidence>
<dbReference type="EMBL" id="CAJVAS010000001">
    <property type="protein sequence ID" value="CAG7597558.1"/>
    <property type="molecule type" value="Genomic_DNA"/>
</dbReference>
<keyword evidence="3" id="KW-1185">Reference proteome</keyword>
<name>A0A916NF98_9BACL</name>
<dbReference type="NCBIfam" id="NF041644">
    <property type="entry name" value="CBO0543_fam"/>
    <property type="match status" value="1"/>
</dbReference>
<gene>
    <name evidence="2" type="ORF">PAESOLCIP111_00156</name>
</gene>
<keyword evidence="1" id="KW-0472">Membrane</keyword>
<evidence type="ECO:0000256" key="1">
    <source>
        <dbReference type="SAM" id="Phobius"/>
    </source>
</evidence>
<proteinExistence type="predicted"/>
<dbReference type="Proteomes" id="UP000693672">
    <property type="component" value="Unassembled WGS sequence"/>
</dbReference>